<dbReference type="AlphaFoldDB" id="A0A4Z0HIV0"/>
<dbReference type="GO" id="GO:0003677">
    <property type="term" value="F:DNA binding"/>
    <property type="evidence" value="ECO:0007669"/>
    <property type="project" value="UniProtKB-KW"/>
</dbReference>
<dbReference type="Proteomes" id="UP000297948">
    <property type="component" value="Unassembled WGS sequence"/>
</dbReference>
<accession>A0A4Z0HIV0</accession>
<dbReference type="InterPro" id="IPR052021">
    <property type="entry name" value="Type-I_RS_S_subunit"/>
</dbReference>
<evidence type="ECO:0000313" key="4">
    <source>
        <dbReference type="Proteomes" id="UP000297948"/>
    </source>
</evidence>
<keyword evidence="3" id="KW-0255">Endonuclease</keyword>
<reference evidence="3 4" key="1">
    <citation type="submission" date="2019-03" db="EMBL/GenBank/DDBJ databases">
        <authorList>
            <person name="Gonzalez-Pimentel J.L."/>
        </authorList>
    </citation>
    <scope>NUCLEOTIDE SEQUENCE [LARGE SCALE GENOMIC DNA]</scope>
    <source>
        <strain evidence="3 4">JCM 31289</strain>
    </source>
</reference>
<dbReference type="GO" id="GO:0009307">
    <property type="term" value="P:DNA restriction-modification system"/>
    <property type="evidence" value="ECO:0007669"/>
    <property type="project" value="UniProtKB-KW"/>
</dbReference>
<keyword evidence="2" id="KW-0238">DNA-binding</keyword>
<dbReference type="SUPFAM" id="SSF116734">
    <property type="entry name" value="DNA methylase specificity domain"/>
    <property type="match status" value="2"/>
</dbReference>
<dbReference type="EMBL" id="SRID01000002">
    <property type="protein sequence ID" value="TGB19394.1"/>
    <property type="molecule type" value="Genomic_DNA"/>
</dbReference>
<dbReference type="CDD" id="cd17517">
    <property type="entry name" value="RMtype1_S_EcoKI_StySPI-TRD2-CR2_like"/>
    <property type="match status" value="1"/>
</dbReference>
<comment type="caution">
    <text evidence="3">The sequence shown here is derived from an EMBL/GenBank/DDBJ whole genome shotgun (WGS) entry which is preliminary data.</text>
</comment>
<dbReference type="InterPro" id="IPR044946">
    <property type="entry name" value="Restrct_endonuc_typeI_TRD_sf"/>
</dbReference>
<dbReference type="CDD" id="cd17253">
    <property type="entry name" value="RMtype1_S_Eco933I-TRD2-CR2_like"/>
    <property type="match status" value="1"/>
</dbReference>
<keyword evidence="1" id="KW-0680">Restriction system</keyword>
<evidence type="ECO:0000313" key="3">
    <source>
        <dbReference type="EMBL" id="TGB19394.1"/>
    </source>
</evidence>
<dbReference type="PANTHER" id="PTHR30408">
    <property type="entry name" value="TYPE-1 RESTRICTION ENZYME ECOKI SPECIFICITY PROTEIN"/>
    <property type="match status" value="1"/>
</dbReference>
<sequence>MRDDSAVRWIPVGELGDVRMGKQLSPASRMSGKQLPYLRVANVYDGYIDYSDVKTMGFTSAERETYNLRPGDILLNEGQSLELVGRSALYDGPEGAYCFQNTLVRFRPGEEIVPEYAQIIFSNWLATGVFASIAKKTTSIAHLGGDRFAALLFPARTHREQQRIIEVLNAMGDAERSMKQSIKKLQDIHYGATEGLAGAKLTCLASVIASGPQNGLYKPASAYSAIGTPIVRINSFSGGPSDLTRNLLRVETSEGEVSRYGVRPGDVLINRVNSIDLVGKSTTVRTLLEPTVFESNMMRCRLHEDRALPEFVELWLSSTAAKRYFRQRAKSAVSQASINRTDVLATPFPNIGIEEQRSFLNSISAIDNQLSTLKESLAKHGLLKKGLTERLLTGRSDQSGVNSWATIATP</sequence>
<organism evidence="3 4">
    <name type="scientific">Streptomyces palmae</name>
    <dbReference type="NCBI Taxonomy" id="1701085"/>
    <lineage>
        <taxon>Bacteria</taxon>
        <taxon>Bacillati</taxon>
        <taxon>Actinomycetota</taxon>
        <taxon>Actinomycetes</taxon>
        <taxon>Kitasatosporales</taxon>
        <taxon>Streptomycetaceae</taxon>
        <taxon>Streptomyces</taxon>
    </lineage>
</organism>
<dbReference type="Gene3D" id="3.90.220.20">
    <property type="entry name" value="DNA methylase specificity domains"/>
    <property type="match status" value="2"/>
</dbReference>
<keyword evidence="3" id="KW-0378">Hydrolase</keyword>
<evidence type="ECO:0000256" key="1">
    <source>
        <dbReference type="ARBA" id="ARBA00022747"/>
    </source>
</evidence>
<dbReference type="RefSeq" id="WP_135336902.1">
    <property type="nucleotide sequence ID" value="NZ_JBHLTX010000050.1"/>
</dbReference>
<keyword evidence="4" id="KW-1185">Reference proteome</keyword>
<protein>
    <submittedName>
        <fullName evidence="3">Restriction endonuclease subunit S</fullName>
    </submittedName>
</protein>
<dbReference type="GO" id="GO:0004519">
    <property type="term" value="F:endonuclease activity"/>
    <property type="evidence" value="ECO:0007669"/>
    <property type="project" value="UniProtKB-KW"/>
</dbReference>
<dbReference type="OrthoDB" id="3197085at2"/>
<evidence type="ECO:0000256" key="2">
    <source>
        <dbReference type="ARBA" id="ARBA00023125"/>
    </source>
</evidence>
<proteinExistence type="predicted"/>
<keyword evidence="3" id="KW-0540">Nuclease</keyword>
<dbReference type="PANTHER" id="PTHR30408:SF13">
    <property type="entry name" value="TYPE I RESTRICTION ENZYME HINDI SPECIFICITY SUBUNIT"/>
    <property type="match status" value="1"/>
</dbReference>
<name>A0A4Z0HIV0_9ACTN</name>
<gene>
    <name evidence="3" type="ORF">E4099_00770</name>
</gene>